<protein>
    <recommendedName>
        <fullName evidence="1">lipid-A-disaccharide synthase</fullName>
        <ecNumber evidence="1">2.4.1.182</ecNumber>
    </recommendedName>
</protein>
<dbReference type="Pfam" id="PF02684">
    <property type="entry name" value="LpxB"/>
    <property type="match status" value="1"/>
</dbReference>
<dbReference type="Gramene" id="PRQ52643">
    <property type="protein sequence ID" value="PRQ52643"/>
    <property type="gene ID" value="RchiOBHm_Chr2g0157711"/>
</dbReference>
<dbReference type="OMA" id="RRMNINM"/>
<evidence type="ECO:0000256" key="2">
    <source>
        <dbReference type="ARBA" id="ARBA00022516"/>
    </source>
</evidence>
<keyword evidence="5 8" id="KW-0808">Transferase</keyword>
<dbReference type="EMBL" id="PDCK01000040">
    <property type="protein sequence ID" value="PRQ52643.1"/>
    <property type="molecule type" value="Genomic_DNA"/>
</dbReference>
<evidence type="ECO:0000256" key="7">
    <source>
        <dbReference type="ARBA" id="ARBA00048975"/>
    </source>
</evidence>
<dbReference type="InterPro" id="IPR003835">
    <property type="entry name" value="Glyco_trans_19"/>
</dbReference>
<evidence type="ECO:0000256" key="4">
    <source>
        <dbReference type="ARBA" id="ARBA00022676"/>
    </source>
</evidence>
<dbReference type="AlphaFoldDB" id="A0A2P6S1U2"/>
<dbReference type="GO" id="GO:0009245">
    <property type="term" value="P:lipid A biosynthetic process"/>
    <property type="evidence" value="ECO:0007669"/>
    <property type="project" value="UniProtKB-KW"/>
</dbReference>
<accession>A0A2P6S1U2</accession>
<dbReference type="STRING" id="74649.A0A2P6S1U2"/>
<keyword evidence="3" id="KW-0441">Lipid A biosynthesis</keyword>
<dbReference type="EC" id="2.4.1.182" evidence="1"/>
<dbReference type="PANTHER" id="PTHR30372:SF4">
    <property type="entry name" value="LIPID-A-DISACCHARIDE SYNTHASE, MITOCHONDRIAL-RELATED"/>
    <property type="match status" value="1"/>
</dbReference>
<dbReference type="GO" id="GO:0005543">
    <property type="term" value="F:phospholipid binding"/>
    <property type="evidence" value="ECO:0007669"/>
    <property type="project" value="TreeGrafter"/>
</dbReference>
<dbReference type="GO" id="GO:0016020">
    <property type="term" value="C:membrane"/>
    <property type="evidence" value="ECO:0007669"/>
    <property type="project" value="GOC"/>
</dbReference>
<dbReference type="GO" id="GO:0008915">
    <property type="term" value="F:lipid-A-disaccharide synthase activity"/>
    <property type="evidence" value="ECO:0007669"/>
    <property type="project" value="UniProtKB-EC"/>
</dbReference>
<keyword evidence="2" id="KW-0444">Lipid biosynthesis</keyword>
<evidence type="ECO:0000256" key="1">
    <source>
        <dbReference type="ARBA" id="ARBA00012687"/>
    </source>
</evidence>
<evidence type="ECO:0000256" key="6">
    <source>
        <dbReference type="ARBA" id="ARBA00023098"/>
    </source>
</evidence>
<reference evidence="8 9" key="1">
    <citation type="journal article" date="2018" name="Nat. Genet.">
        <title>The Rosa genome provides new insights in the design of modern roses.</title>
        <authorList>
            <person name="Bendahmane M."/>
        </authorList>
    </citation>
    <scope>NUCLEOTIDE SEQUENCE [LARGE SCALE GENOMIC DNA]</scope>
    <source>
        <strain evidence="9">cv. Old Blush</strain>
    </source>
</reference>
<proteinExistence type="predicted"/>
<comment type="catalytic activity">
    <reaction evidence="7">
        <text>a lipid X + a UDP-2-N,3-O-bis[(3R)-3-hydroxyacyl]-alpha-D-glucosamine = a lipid A disaccharide + UDP + H(+)</text>
        <dbReference type="Rhea" id="RHEA:67828"/>
        <dbReference type="ChEBI" id="CHEBI:15378"/>
        <dbReference type="ChEBI" id="CHEBI:58223"/>
        <dbReference type="ChEBI" id="CHEBI:137748"/>
        <dbReference type="ChEBI" id="CHEBI:176338"/>
        <dbReference type="ChEBI" id="CHEBI:176343"/>
        <dbReference type="EC" id="2.4.1.182"/>
    </reaction>
</comment>
<comment type="caution">
    <text evidence="8">The sequence shown here is derived from an EMBL/GenBank/DDBJ whole genome shotgun (WGS) entry which is preliminary data.</text>
</comment>
<keyword evidence="4 8" id="KW-0328">Glycosyltransferase</keyword>
<gene>
    <name evidence="8" type="ORF">RchiOBHm_Chr2g0157711</name>
</gene>
<evidence type="ECO:0000256" key="5">
    <source>
        <dbReference type="ARBA" id="ARBA00022679"/>
    </source>
</evidence>
<evidence type="ECO:0000256" key="3">
    <source>
        <dbReference type="ARBA" id="ARBA00022556"/>
    </source>
</evidence>
<name>A0A2P6S1U2_ROSCH</name>
<keyword evidence="9" id="KW-1185">Reference proteome</keyword>
<evidence type="ECO:0000313" key="9">
    <source>
        <dbReference type="Proteomes" id="UP000238479"/>
    </source>
</evidence>
<organism evidence="8 9">
    <name type="scientific">Rosa chinensis</name>
    <name type="common">China rose</name>
    <dbReference type="NCBI Taxonomy" id="74649"/>
    <lineage>
        <taxon>Eukaryota</taxon>
        <taxon>Viridiplantae</taxon>
        <taxon>Streptophyta</taxon>
        <taxon>Embryophyta</taxon>
        <taxon>Tracheophyta</taxon>
        <taxon>Spermatophyta</taxon>
        <taxon>Magnoliopsida</taxon>
        <taxon>eudicotyledons</taxon>
        <taxon>Gunneridae</taxon>
        <taxon>Pentapetalae</taxon>
        <taxon>rosids</taxon>
        <taxon>fabids</taxon>
        <taxon>Rosales</taxon>
        <taxon>Rosaceae</taxon>
        <taxon>Rosoideae</taxon>
        <taxon>Rosoideae incertae sedis</taxon>
        <taxon>Rosa</taxon>
    </lineage>
</organism>
<dbReference type="PANTHER" id="PTHR30372">
    <property type="entry name" value="LIPID-A-DISACCHARIDE SYNTHASE"/>
    <property type="match status" value="1"/>
</dbReference>
<evidence type="ECO:0000313" key="8">
    <source>
        <dbReference type="EMBL" id="PRQ52643.1"/>
    </source>
</evidence>
<dbReference type="Proteomes" id="UP000238479">
    <property type="component" value="Chromosome 2"/>
</dbReference>
<sequence>MWFRKIWNVDGGNIVGCSRLMRRYTSASSRRVLDMAAKDGELRVFIVSGEVSGDTIGFRLMASLKKLSPVPVRFSGVGGTMMSNQGLKSVFPMEDIAVMGLLELLPHLNKLRLKLQETLEAALLFQPHVVVTVDSKGFSFRLLKQLRGNINHLLGVLVIL</sequence>
<keyword evidence="6" id="KW-0443">Lipid metabolism</keyword>